<accession>A0A6J5SWF7</accession>
<evidence type="ECO:0000313" key="1">
    <source>
        <dbReference type="EMBL" id="CAB4218971.1"/>
    </source>
</evidence>
<proteinExistence type="predicted"/>
<sequence length="118" mass="13033">MKKFIYIALTVFISMGALAQTPTPRFGTRPHADKSGKTVDYAYLTPDYVDTLNLVPNAYETIIVGAQLAGDQVVTINSTYAKPGDKLYIVFKADGNIRTLTFSTGFQQLVLKYIGQFN</sequence>
<name>A0A6J5SWF7_9CAUD</name>
<feature type="non-terminal residue" evidence="1">
    <location>
        <position position="118"/>
    </location>
</feature>
<organism evidence="1">
    <name type="scientific">uncultured Caudovirales phage</name>
    <dbReference type="NCBI Taxonomy" id="2100421"/>
    <lineage>
        <taxon>Viruses</taxon>
        <taxon>Duplodnaviria</taxon>
        <taxon>Heunggongvirae</taxon>
        <taxon>Uroviricota</taxon>
        <taxon>Caudoviricetes</taxon>
        <taxon>Peduoviridae</taxon>
        <taxon>Maltschvirus</taxon>
        <taxon>Maltschvirus maltsch</taxon>
    </lineage>
</organism>
<protein>
    <submittedName>
        <fullName evidence="1">Uncharacterized protein</fullName>
    </submittedName>
</protein>
<reference evidence="1" key="1">
    <citation type="submission" date="2020-05" db="EMBL/GenBank/DDBJ databases">
        <authorList>
            <person name="Chiriac C."/>
            <person name="Salcher M."/>
            <person name="Ghai R."/>
            <person name="Kavagutti S V."/>
        </authorList>
    </citation>
    <scope>NUCLEOTIDE SEQUENCE</scope>
</reference>
<dbReference type="EMBL" id="LR797460">
    <property type="protein sequence ID" value="CAB4218971.1"/>
    <property type="molecule type" value="Genomic_DNA"/>
</dbReference>
<gene>
    <name evidence="1" type="ORF">UFOVP1596_59</name>
</gene>